<feature type="domain" description="Solute-binding protein family 5" evidence="3">
    <location>
        <begin position="74"/>
        <end position="419"/>
    </location>
</feature>
<dbReference type="Gene3D" id="3.10.105.10">
    <property type="entry name" value="Dipeptide-binding Protein, Domain 3"/>
    <property type="match status" value="1"/>
</dbReference>
<accession>A0ABN2WU48</accession>
<evidence type="ECO:0000256" key="1">
    <source>
        <dbReference type="ARBA" id="ARBA00022729"/>
    </source>
</evidence>
<dbReference type="Proteomes" id="UP001500984">
    <property type="component" value="Unassembled WGS sequence"/>
</dbReference>
<dbReference type="SUPFAM" id="SSF53850">
    <property type="entry name" value="Periplasmic binding protein-like II"/>
    <property type="match status" value="1"/>
</dbReference>
<dbReference type="Gene3D" id="3.40.190.10">
    <property type="entry name" value="Periplasmic binding protein-like II"/>
    <property type="match status" value="1"/>
</dbReference>
<evidence type="ECO:0000256" key="2">
    <source>
        <dbReference type="SAM" id="SignalP"/>
    </source>
</evidence>
<feature type="signal peptide" evidence="2">
    <location>
        <begin position="1"/>
        <end position="26"/>
    </location>
</feature>
<dbReference type="Gene3D" id="3.90.76.10">
    <property type="entry name" value="Dipeptide-binding Protein, Domain 1"/>
    <property type="match status" value="1"/>
</dbReference>
<dbReference type="PANTHER" id="PTHR30290">
    <property type="entry name" value="PERIPLASMIC BINDING COMPONENT OF ABC TRANSPORTER"/>
    <property type="match status" value="1"/>
</dbReference>
<sequence>MKSLLARGLAACGCLALTACSSLGSAEDRLSELLIAVPGDVSSFDPATGNSGNDHIFLYPVFDTLLSFDPETTEPRPGLAESWEYEDQNTLVLTLREGVTFHDGEPLDAEAVKANLDRSRSEGSNLQSELASISAVEAVDPRTVRVELAEPDLALPLIFADRAGMMVSPTSLEDPDALASAPVGTGPWELKEWKRGSAVEYVANDDYWNEEVYASPRMTYRVLTDPKTRVDSLITNQVDFSYQVGPGDAEGLALNEAITVQSDPSIRVPLIYLDLSDELLADTRVREALNIAVDREQMAEVGYFGYARPASTYFPEEHWASVEGEEQYPHDPERARELIREAGAEGAEISILLPNDANTVRRSEIIRYAYEDIGLQVDMQPRELVQSTTEFFDENRAPALLSAWTGRPDPAQTYAQLLAEAGYYNTGGVATPGLEEAVDRSHEQDSDEARAEELKEAGRAAFKNATFVPLVFEDTIVAYANQVEGYQPNLLGKPKFTDIREVG</sequence>
<protein>
    <submittedName>
        <fullName evidence="4">ABC transporter substrate-binding protein</fullName>
    </submittedName>
</protein>
<keyword evidence="5" id="KW-1185">Reference proteome</keyword>
<dbReference type="PROSITE" id="PS51257">
    <property type="entry name" value="PROKAR_LIPOPROTEIN"/>
    <property type="match status" value="1"/>
</dbReference>
<dbReference type="InterPro" id="IPR039424">
    <property type="entry name" value="SBP_5"/>
</dbReference>
<organism evidence="4 5">
    <name type="scientific">Brevibacterium salitolerans</name>
    <dbReference type="NCBI Taxonomy" id="1403566"/>
    <lineage>
        <taxon>Bacteria</taxon>
        <taxon>Bacillati</taxon>
        <taxon>Actinomycetota</taxon>
        <taxon>Actinomycetes</taxon>
        <taxon>Micrococcales</taxon>
        <taxon>Brevibacteriaceae</taxon>
        <taxon>Brevibacterium</taxon>
    </lineage>
</organism>
<gene>
    <name evidence="4" type="ORF">GCM10009823_20030</name>
</gene>
<evidence type="ECO:0000313" key="5">
    <source>
        <dbReference type="Proteomes" id="UP001500984"/>
    </source>
</evidence>
<dbReference type="EMBL" id="BAAAPZ010000008">
    <property type="protein sequence ID" value="GAA2098654.1"/>
    <property type="molecule type" value="Genomic_DNA"/>
</dbReference>
<dbReference type="Pfam" id="PF00496">
    <property type="entry name" value="SBP_bac_5"/>
    <property type="match status" value="1"/>
</dbReference>
<keyword evidence="1 2" id="KW-0732">Signal</keyword>
<dbReference type="PIRSF" id="PIRSF002741">
    <property type="entry name" value="MppA"/>
    <property type="match status" value="1"/>
</dbReference>
<reference evidence="4 5" key="1">
    <citation type="journal article" date="2019" name="Int. J. Syst. Evol. Microbiol.">
        <title>The Global Catalogue of Microorganisms (GCM) 10K type strain sequencing project: providing services to taxonomists for standard genome sequencing and annotation.</title>
        <authorList>
            <consortium name="The Broad Institute Genomics Platform"/>
            <consortium name="The Broad Institute Genome Sequencing Center for Infectious Disease"/>
            <person name="Wu L."/>
            <person name="Ma J."/>
        </authorList>
    </citation>
    <scope>NUCLEOTIDE SEQUENCE [LARGE SCALE GENOMIC DNA]</scope>
    <source>
        <strain evidence="4 5">JCM 15900</strain>
    </source>
</reference>
<name>A0ABN2WU48_9MICO</name>
<evidence type="ECO:0000313" key="4">
    <source>
        <dbReference type="EMBL" id="GAA2098654.1"/>
    </source>
</evidence>
<feature type="chain" id="PRO_5047238072" evidence="2">
    <location>
        <begin position="27"/>
        <end position="503"/>
    </location>
</feature>
<dbReference type="PANTHER" id="PTHR30290:SF38">
    <property type="entry name" value="D,D-DIPEPTIDE-BINDING PERIPLASMIC PROTEIN DDPA-RELATED"/>
    <property type="match status" value="1"/>
</dbReference>
<proteinExistence type="predicted"/>
<evidence type="ECO:0000259" key="3">
    <source>
        <dbReference type="Pfam" id="PF00496"/>
    </source>
</evidence>
<dbReference type="InterPro" id="IPR030678">
    <property type="entry name" value="Peptide/Ni-bd"/>
</dbReference>
<comment type="caution">
    <text evidence="4">The sequence shown here is derived from an EMBL/GenBank/DDBJ whole genome shotgun (WGS) entry which is preliminary data.</text>
</comment>
<dbReference type="InterPro" id="IPR000914">
    <property type="entry name" value="SBP_5_dom"/>
</dbReference>
<dbReference type="RefSeq" id="WP_344337055.1">
    <property type="nucleotide sequence ID" value="NZ_BAAAPZ010000008.1"/>
</dbReference>